<dbReference type="Proteomes" id="UP001241537">
    <property type="component" value="Unassembled WGS sequence"/>
</dbReference>
<evidence type="ECO:0000313" key="2">
    <source>
        <dbReference type="Proteomes" id="UP001241537"/>
    </source>
</evidence>
<organism evidence="1 2">
    <name type="scientific">Moryella indoligenes</name>
    <dbReference type="NCBI Taxonomy" id="371674"/>
    <lineage>
        <taxon>Bacteria</taxon>
        <taxon>Bacillati</taxon>
        <taxon>Bacillota</taxon>
        <taxon>Clostridia</taxon>
        <taxon>Lachnospirales</taxon>
        <taxon>Lachnospiraceae</taxon>
        <taxon>Moryella</taxon>
    </lineage>
</organism>
<sequence length="275" mass="31137">MQYLSGREAVRLAVAEKARMETEEGMIVFPRHLWRQSLPLRSAVRRERLPEFCPATPEEAYYMARSAGLYADTYGTAILVRLSEEVGSGRMCLSLGKRTRTERRRGEYRRRETGSSMQTGTEYCAGHVSRALLPGQAFSDSAWNRREGRGSAGVIVRGAAYLRLKEILNGCRELRILKLGTVWPIPEECIREYLAELRSALVLDETRTELLTHIYAVKGKYELRCRIREFHGEEQRAEDIAAALRSFLGERQASGLLRVGAPPERSLAGLPLFTE</sequence>
<evidence type="ECO:0000313" key="1">
    <source>
        <dbReference type="EMBL" id="MDQ0151999.1"/>
    </source>
</evidence>
<protein>
    <submittedName>
        <fullName evidence="1">TPP-dependent indolepyruvate ferredoxin oxidoreductase alpha subunit</fullName>
    </submittedName>
</protein>
<dbReference type="Gene3D" id="3.40.50.920">
    <property type="match status" value="1"/>
</dbReference>
<accession>A0AAE3V960</accession>
<keyword evidence="2" id="KW-1185">Reference proteome</keyword>
<dbReference type="RefSeq" id="WP_307253228.1">
    <property type="nucleotide sequence ID" value="NZ_JAUSTO010000003.1"/>
</dbReference>
<proteinExistence type="predicted"/>
<dbReference type="AlphaFoldDB" id="A0AAE3V960"/>
<gene>
    <name evidence="1" type="ORF">J2S20_000681</name>
</gene>
<dbReference type="EMBL" id="JAUSTO010000003">
    <property type="protein sequence ID" value="MDQ0151999.1"/>
    <property type="molecule type" value="Genomic_DNA"/>
</dbReference>
<comment type="caution">
    <text evidence="1">The sequence shown here is derived from an EMBL/GenBank/DDBJ whole genome shotgun (WGS) entry which is preliminary data.</text>
</comment>
<reference evidence="1" key="1">
    <citation type="submission" date="2023-07" db="EMBL/GenBank/DDBJ databases">
        <title>Genomic Encyclopedia of Type Strains, Phase IV (KMG-IV): sequencing the most valuable type-strain genomes for metagenomic binning, comparative biology and taxonomic classification.</title>
        <authorList>
            <person name="Goeker M."/>
        </authorList>
    </citation>
    <scope>NUCLEOTIDE SEQUENCE</scope>
    <source>
        <strain evidence="1">DSM 19659</strain>
    </source>
</reference>
<name>A0AAE3V960_9FIRM</name>
<dbReference type="InterPro" id="IPR009014">
    <property type="entry name" value="Transketo_C/PFOR_II"/>
</dbReference>